<comment type="function">
    <text evidence="6 8">Allows the formation of correctly charged Gln-tRNA(Gln) through the transamidation of misacylated Glu-tRNA(Gln) in organisms which lack glutaminyl-tRNA synthetase. The reaction takes place in the presence of glutamine and ATP through an activated gamma-phospho-Glu-tRNA(Gln).</text>
</comment>
<evidence type="ECO:0000256" key="6">
    <source>
        <dbReference type="ARBA" id="ARBA00025295"/>
    </source>
</evidence>
<evidence type="ECO:0000256" key="1">
    <source>
        <dbReference type="ARBA" id="ARBA00008069"/>
    </source>
</evidence>
<dbReference type="SUPFAM" id="SSF75304">
    <property type="entry name" value="Amidase signature (AS) enzymes"/>
    <property type="match status" value="1"/>
</dbReference>
<keyword evidence="10" id="KW-0808">Transferase</keyword>
<feature type="active site" description="Acyl-ester intermediate" evidence="8">
    <location>
        <position position="178"/>
    </location>
</feature>
<dbReference type="GO" id="GO:0016740">
    <property type="term" value="F:transferase activity"/>
    <property type="evidence" value="ECO:0007669"/>
    <property type="project" value="UniProtKB-KW"/>
</dbReference>
<dbReference type="AlphaFoldDB" id="A0A1M6BRG6"/>
<evidence type="ECO:0000256" key="8">
    <source>
        <dbReference type="HAMAP-Rule" id="MF_00120"/>
    </source>
</evidence>
<keyword evidence="2 8" id="KW-0436">Ligase</keyword>
<organism evidence="10 11">
    <name type="scientific">Clostridium intestinale DSM 6191</name>
    <dbReference type="NCBI Taxonomy" id="1121320"/>
    <lineage>
        <taxon>Bacteria</taxon>
        <taxon>Bacillati</taxon>
        <taxon>Bacillota</taxon>
        <taxon>Clostridia</taxon>
        <taxon>Eubacteriales</taxon>
        <taxon>Clostridiaceae</taxon>
        <taxon>Clostridium</taxon>
    </lineage>
</organism>
<dbReference type="PIRSF" id="PIRSF001221">
    <property type="entry name" value="Amidase_fungi"/>
    <property type="match status" value="1"/>
</dbReference>
<comment type="subunit">
    <text evidence="8">Heterotrimer of A, B and C subunits.</text>
</comment>
<dbReference type="Proteomes" id="UP000184241">
    <property type="component" value="Unassembled WGS sequence"/>
</dbReference>
<evidence type="ECO:0000313" key="11">
    <source>
        <dbReference type="Proteomes" id="UP000184241"/>
    </source>
</evidence>
<feature type="domain" description="Amidase" evidence="9">
    <location>
        <begin position="24"/>
        <end position="468"/>
    </location>
</feature>
<dbReference type="InterPro" id="IPR036928">
    <property type="entry name" value="AS_sf"/>
</dbReference>
<dbReference type="PANTHER" id="PTHR11895">
    <property type="entry name" value="TRANSAMIDASE"/>
    <property type="match status" value="1"/>
</dbReference>
<dbReference type="RefSeq" id="WP_073022275.1">
    <property type="nucleotide sequence ID" value="NZ_FQXU01000015.1"/>
</dbReference>
<evidence type="ECO:0000313" key="10">
    <source>
        <dbReference type="EMBL" id="SHI51267.1"/>
    </source>
</evidence>
<dbReference type="InterPro" id="IPR020556">
    <property type="entry name" value="Amidase_CS"/>
</dbReference>
<dbReference type="Pfam" id="PF01425">
    <property type="entry name" value="Amidase"/>
    <property type="match status" value="1"/>
</dbReference>
<keyword evidence="3 8" id="KW-0547">Nucleotide-binding</keyword>
<dbReference type="GO" id="GO:0006412">
    <property type="term" value="P:translation"/>
    <property type="evidence" value="ECO:0007669"/>
    <property type="project" value="UniProtKB-UniRule"/>
</dbReference>
<feature type="active site" description="Charge relay system" evidence="8">
    <location>
        <position position="79"/>
    </location>
</feature>
<comment type="similarity">
    <text evidence="1 8">Belongs to the amidase family. GatA subfamily.</text>
</comment>
<evidence type="ECO:0000256" key="7">
    <source>
        <dbReference type="ARBA" id="ARBA00047407"/>
    </source>
</evidence>
<feature type="active site" description="Charge relay system" evidence="8">
    <location>
        <position position="154"/>
    </location>
</feature>
<dbReference type="NCBIfam" id="TIGR00132">
    <property type="entry name" value="gatA"/>
    <property type="match status" value="1"/>
</dbReference>
<evidence type="ECO:0000256" key="5">
    <source>
        <dbReference type="ARBA" id="ARBA00022917"/>
    </source>
</evidence>
<dbReference type="HAMAP" id="MF_00120">
    <property type="entry name" value="GatA"/>
    <property type="match status" value="1"/>
</dbReference>
<sequence length="487" mass="52679">MQIELLQANEIRESIIARRFTAVDVVTALFDRIKEVEPKVQAYITLCEEKALERAKEIDKKIAAGEPVGRLAGVPIAIKDNICTDGTLTTCASKMLGDFVPPYDATVIKKLLKEDAIIIGKTNMDEFAMGSSTENSSFKTTKNPWDLTRVPGGSSGGSAAVVAAGLSPISLGSDTGGSIRQPAAFCGVVGFKPTYGIVSRFGLIAFGSSLDQIGPFSKSVTDAALTLEVIQGEDSLDSTSYKGEIKGDYLSTLADGVKGMKIGVPKEFFQSSLDEEISDSIKQSIQVLKDLGAEVSEMSLPITEEGLSAYYIISSAEASSNLARFDGVRYGYRPEEFSNIDDLMVKSRTEAFGKEVKRRIMLGTYALSSGYYDAYYNRAHKLKKKIKEEFKKAFDEYDVILSPTTPTVAFKCGEKSEDPLSMYLADIYTVNANLAGIPAISIPCALSKEGLPIGLQILGPHFGEEKILKTAYALEQELKVSTLAPVQ</sequence>
<proteinExistence type="inferred from homology"/>
<dbReference type="InterPro" id="IPR000120">
    <property type="entry name" value="Amidase"/>
</dbReference>
<dbReference type="GO" id="GO:0050567">
    <property type="term" value="F:glutaminyl-tRNA synthase (glutamine-hydrolyzing) activity"/>
    <property type="evidence" value="ECO:0007669"/>
    <property type="project" value="UniProtKB-UniRule"/>
</dbReference>
<protein>
    <recommendedName>
        <fullName evidence="8">Glutamyl-tRNA(Gln) amidotransferase subunit A</fullName>
        <shortName evidence="8">Glu-ADT subunit A</shortName>
        <ecNumber evidence="8">6.3.5.7</ecNumber>
    </recommendedName>
</protein>
<dbReference type="InterPro" id="IPR023631">
    <property type="entry name" value="Amidase_dom"/>
</dbReference>
<gene>
    <name evidence="8" type="primary">gatA</name>
    <name evidence="10" type="ORF">SAMN02745941_03925</name>
</gene>
<evidence type="ECO:0000256" key="3">
    <source>
        <dbReference type="ARBA" id="ARBA00022741"/>
    </source>
</evidence>
<keyword evidence="5 8" id="KW-0648">Protein biosynthesis</keyword>
<dbReference type="GO" id="GO:0030956">
    <property type="term" value="C:glutamyl-tRNA(Gln) amidotransferase complex"/>
    <property type="evidence" value="ECO:0007669"/>
    <property type="project" value="InterPro"/>
</dbReference>
<evidence type="ECO:0000256" key="2">
    <source>
        <dbReference type="ARBA" id="ARBA00022598"/>
    </source>
</evidence>
<dbReference type="EC" id="6.3.5.7" evidence="8"/>
<accession>A0A1M6BRG6</accession>
<evidence type="ECO:0000259" key="9">
    <source>
        <dbReference type="Pfam" id="PF01425"/>
    </source>
</evidence>
<name>A0A1M6BRG6_9CLOT</name>
<keyword evidence="4 8" id="KW-0067">ATP-binding</keyword>
<dbReference type="Gene3D" id="3.90.1300.10">
    <property type="entry name" value="Amidase signature (AS) domain"/>
    <property type="match status" value="1"/>
</dbReference>
<comment type="catalytic activity">
    <reaction evidence="7 8">
        <text>L-glutamyl-tRNA(Gln) + L-glutamine + ATP + H2O = L-glutaminyl-tRNA(Gln) + L-glutamate + ADP + phosphate + H(+)</text>
        <dbReference type="Rhea" id="RHEA:17521"/>
        <dbReference type="Rhea" id="RHEA-COMP:9681"/>
        <dbReference type="Rhea" id="RHEA-COMP:9684"/>
        <dbReference type="ChEBI" id="CHEBI:15377"/>
        <dbReference type="ChEBI" id="CHEBI:15378"/>
        <dbReference type="ChEBI" id="CHEBI:29985"/>
        <dbReference type="ChEBI" id="CHEBI:30616"/>
        <dbReference type="ChEBI" id="CHEBI:43474"/>
        <dbReference type="ChEBI" id="CHEBI:58359"/>
        <dbReference type="ChEBI" id="CHEBI:78520"/>
        <dbReference type="ChEBI" id="CHEBI:78521"/>
        <dbReference type="ChEBI" id="CHEBI:456216"/>
        <dbReference type="EC" id="6.3.5.7"/>
    </reaction>
</comment>
<dbReference type="EMBL" id="FQXU01000015">
    <property type="protein sequence ID" value="SHI51267.1"/>
    <property type="molecule type" value="Genomic_DNA"/>
</dbReference>
<dbReference type="PROSITE" id="PS00571">
    <property type="entry name" value="AMIDASES"/>
    <property type="match status" value="1"/>
</dbReference>
<reference evidence="10 11" key="1">
    <citation type="submission" date="2016-11" db="EMBL/GenBank/DDBJ databases">
        <authorList>
            <person name="Jaros S."/>
            <person name="Januszkiewicz K."/>
            <person name="Wedrychowicz H."/>
        </authorList>
    </citation>
    <scope>NUCLEOTIDE SEQUENCE [LARGE SCALE GENOMIC DNA]</scope>
    <source>
        <strain evidence="10 11">DSM 6191</strain>
    </source>
</reference>
<dbReference type="PANTHER" id="PTHR11895:SF151">
    <property type="entry name" value="GLUTAMYL-TRNA(GLN) AMIDOTRANSFERASE SUBUNIT A"/>
    <property type="match status" value="1"/>
</dbReference>
<dbReference type="InterPro" id="IPR004412">
    <property type="entry name" value="GatA"/>
</dbReference>
<dbReference type="GO" id="GO:0005524">
    <property type="term" value="F:ATP binding"/>
    <property type="evidence" value="ECO:0007669"/>
    <property type="project" value="UniProtKB-KW"/>
</dbReference>
<evidence type="ECO:0000256" key="4">
    <source>
        <dbReference type="ARBA" id="ARBA00022840"/>
    </source>
</evidence>